<dbReference type="Gene3D" id="3.30.428.10">
    <property type="entry name" value="HIT-like"/>
    <property type="match status" value="1"/>
</dbReference>
<evidence type="ECO:0000313" key="2">
    <source>
        <dbReference type="EMBL" id="WGH92056.1"/>
    </source>
</evidence>
<accession>A0AAJ6DBG0</accession>
<keyword evidence="3" id="KW-1185">Reference proteome</keyword>
<dbReference type="EMBL" id="CP122566">
    <property type="protein sequence ID" value="WGH92056.1"/>
    <property type="molecule type" value="Genomic_DNA"/>
</dbReference>
<gene>
    <name evidence="2" type="ORF">QDX21_06830</name>
</gene>
<dbReference type="PANTHER" id="PTHR42763:SF2">
    <property type="entry name" value="ADP-GLUCOSE PHOSPHORYLASE"/>
    <property type="match status" value="1"/>
</dbReference>
<dbReference type="PANTHER" id="PTHR42763">
    <property type="entry name" value="ADP-GLUCOSE PHOSPHORYLASE"/>
    <property type="match status" value="1"/>
</dbReference>
<organism evidence="2 3">
    <name type="scientific">Auritidibacter ignavus</name>
    <dbReference type="NCBI Taxonomy" id="678932"/>
    <lineage>
        <taxon>Bacteria</taxon>
        <taxon>Bacillati</taxon>
        <taxon>Actinomycetota</taxon>
        <taxon>Actinomycetes</taxon>
        <taxon>Micrococcales</taxon>
        <taxon>Micrococcaceae</taxon>
        <taxon>Auritidibacter</taxon>
    </lineage>
</organism>
<dbReference type="InterPro" id="IPR036265">
    <property type="entry name" value="HIT-like_sf"/>
</dbReference>
<sequence length="435" mass="48853">MVPTWSDTLYPPPLTKMTDGTVKQTNPFSGTQVWTVPGRAQRPLNVASPAVKPLDPAEVDHFCAFCPGRLMDTPPEKSRITVGSAIRTGLTASQVTEDPWNFRRVPNLFEILSYDYWAKNYGYQLSHSDRDRMQRYLADPAGRQHVDDIVTTKLQASGIESTATARENATLSFFGGGHELIIGRHHFQPGATRSDQLASAGTLTPDEHAAFFELSADAMHSIYAHNRYVRYVQVFQNWLKPAGASFDHLHKQLVGIDQPPVWAAREETLLRQNPNLYNEAAVDYAGYHNLVLAENEHAVMLAGVGHRYPCLEVWSRSEHAQPFDHTTDELRGVSDLVQAMHAATGPLVPANEEWYAQPIGSVVNMPWRVLMKWRVSTLAGFEGGTKIYVNTIDPWTLRDRVLPELFRLRDEGLIAETVAIGEECSYRLNSLRYLD</sequence>
<protein>
    <submittedName>
        <fullName evidence="2">DUF4921 family protein</fullName>
    </submittedName>
</protein>
<dbReference type="AlphaFoldDB" id="A0AAJ6DBG0"/>
<dbReference type="Proteomes" id="UP001224674">
    <property type="component" value="Chromosome"/>
</dbReference>
<name>A0AAJ6DBG0_9MICC</name>
<dbReference type="SUPFAM" id="SSF54197">
    <property type="entry name" value="HIT-like"/>
    <property type="match status" value="1"/>
</dbReference>
<reference evidence="2 3" key="1">
    <citation type="submission" date="2023-03" db="EMBL/GenBank/DDBJ databases">
        <title>Complete genome sequences of several Auritidibacter ignavus strains isolated from ear infections.</title>
        <authorList>
            <person name="Baehr T."/>
            <person name="Baumhoegger A.M."/>
        </authorList>
    </citation>
    <scope>NUCLEOTIDE SEQUENCE [LARGE SCALE GENOMIC DNA]</scope>
    <source>
        <strain evidence="2 3">BABAE-6</strain>
    </source>
</reference>
<dbReference type="InterPro" id="IPR053177">
    <property type="entry name" value="ADP-glucose_phosphorylase"/>
</dbReference>
<evidence type="ECO:0000259" key="1">
    <source>
        <dbReference type="Pfam" id="PF16268"/>
    </source>
</evidence>
<dbReference type="Pfam" id="PF16268">
    <property type="entry name" value="DUF4921"/>
    <property type="match status" value="1"/>
</dbReference>
<dbReference type="RefSeq" id="WP_279674315.1">
    <property type="nucleotide sequence ID" value="NZ_CP122566.1"/>
</dbReference>
<feature type="domain" description="DUF4921" evidence="1">
    <location>
        <begin position="17"/>
        <end position="433"/>
    </location>
</feature>
<dbReference type="InterPro" id="IPR032576">
    <property type="entry name" value="DUF4921"/>
</dbReference>
<proteinExistence type="predicted"/>
<evidence type="ECO:0000313" key="3">
    <source>
        <dbReference type="Proteomes" id="UP001224674"/>
    </source>
</evidence>